<accession>A0A0G0HY80</accession>
<sequence length="105" mass="12166">LLLIQKQLAMTQKQKNILWIFLHVPKTGGTTFSDQIKANFKPEEVIDTSQTRYGISKQADRSKLKNVKALLGHATYYGIHKFFPGKIPCIHHTFLFAEIRFFKFV</sequence>
<gene>
    <name evidence="1" type="ORF">US19_C0019G0016</name>
</gene>
<dbReference type="InterPro" id="IPR027417">
    <property type="entry name" value="P-loop_NTPase"/>
</dbReference>
<name>A0A0G0HY80_9BACT</name>
<evidence type="ECO:0000313" key="2">
    <source>
        <dbReference type="Proteomes" id="UP000034492"/>
    </source>
</evidence>
<organism evidence="1 2">
    <name type="scientific">Candidatus Daviesbacteria bacterium GW2011_GWB1_36_5</name>
    <dbReference type="NCBI Taxonomy" id="1618426"/>
    <lineage>
        <taxon>Bacteria</taxon>
        <taxon>Candidatus Daviesiibacteriota</taxon>
    </lineage>
</organism>
<evidence type="ECO:0000313" key="1">
    <source>
        <dbReference type="EMBL" id="KKQ08831.1"/>
    </source>
</evidence>
<feature type="non-terminal residue" evidence="1">
    <location>
        <position position="1"/>
    </location>
</feature>
<proteinExistence type="predicted"/>
<dbReference type="AlphaFoldDB" id="A0A0G0HY80"/>
<dbReference type="Gene3D" id="3.40.50.300">
    <property type="entry name" value="P-loop containing nucleotide triphosphate hydrolases"/>
    <property type="match status" value="1"/>
</dbReference>
<comment type="caution">
    <text evidence="1">The sequence shown here is derived from an EMBL/GenBank/DDBJ whole genome shotgun (WGS) entry which is preliminary data.</text>
</comment>
<dbReference type="EMBL" id="LBSA01000019">
    <property type="protein sequence ID" value="KKQ08831.1"/>
    <property type="molecule type" value="Genomic_DNA"/>
</dbReference>
<reference evidence="1 2" key="1">
    <citation type="journal article" date="2015" name="Nature">
        <title>rRNA introns, odd ribosomes, and small enigmatic genomes across a large radiation of phyla.</title>
        <authorList>
            <person name="Brown C.T."/>
            <person name="Hug L.A."/>
            <person name="Thomas B.C."/>
            <person name="Sharon I."/>
            <person name="Castelle C.J."/>
            <person name="Singh A."/>
            <person name="Wilkins M.J."/>
            <person name="Williams K.H."/>
            <person name="Banfield J.F."/>
        </authorList>
    </citation>
    <scope>NUCLEOTIDE SEQUENCE [LARGE SCALE GENOMIC DNA]</scope>
</reference>
<dbReference type="Proteomes" id="UP000034492">
    <property type="component" value="Unassembled WGS sequence"/>
</dbReference>
<protein>
    <submittedName>
        <fullName evidence="1">Uncharacterized protein</fullName>
    </submittedName>
</protein>